<evidence type="ECO:0000313" key="3">
    <source>
        <dbReference type="Proteomes" id="UP000177481"/>
    </source>
</evidence>
<keyword evidence="1" id="KW-1133">Transmembrane helix</keyword>
<evidence type="ECO:0000313" key="2">
    <source>
        <dbReference type="EMBL" id="OGD64584.1"/>
    </source>
</evidence>
<dbReference type="Proteomes" id="UP000177481">
    <property type="component" value="Unassembled WGS sequence"/>
</dbReference>
<feature type="transmembrane region" description="Helical" evidence="1">
    <location>
        <begin position="131"/>
        <end position="153"/>
    </location>
</feature>
<reference evidence="2 3" key="1">
    <citation type="journal article" date="2016" name="Nat. Commun.">
        <title>Thousands of microbial genomes shed light on interconnected biogeochemical processes in an aquifer system.</title>
        <authorList>
            <person name="Anantharaman K."/>
            <person name="Brown C.T."/>
            <person name="Hug L.A."/>
            <person name="Sharon I."/>
            <person name="Castelle C.J."/>
            <person name="Probst A.J."/>
            <person name="Thomas B.C."/>
            <person name="Singh A."/>
            <person name="Wilkins M.J."/>
            <person name="Karaoz U."/>
            <person name="Brodie E.L."/>
            <person name="Williams K.H."/>
            <person name="Hubbard S.S."/>
            <person name="Banfield J.F."/>
        </authorList>
    </citation>
    <scope>NUCLEOTIDE SEQUENCE [LARGE SCALE GENOMIC DNA]</scope>
</reference>
<comment type="caution">
    <text evidence="2">The sequence shown here is derived from an EMBL/GenBank/DDBJ whole genome shotgun (WGS) entry which is preliminary data.</text>
</comment>
<organism evidence="2 3">
    <name type="scientific">Candidatus Berkelbacteria bacterium RIFCSPLOWO2_01_FULL_50_28</name>
    <dbReference type="NCBI Taxonomy" id="1797471"/>
    <lineage>
        <taxon>Bacteria</taxon>
        <taxon>Candidatus Berkelbacteria</taxon>
    </lineage>
</organism>
<gene>
    <name evidence="2" type="ORF">A3A71_00820</name>
</gene>
<protein>
    <submittedName>
        <fullName evidence="2">Uncharacterized protein</fullName>
    </submittedName>
</protein>
<keyword evidence="1" id="KW-0472">Membrane</keyword>
<dbReference type="AlphaFoldDB" id="A0A1F5EBJ3"/>
<accession>A0A1F5EBJ3</accession>
<evidence type="ECO:0000256" key="1">
    <source>
        <dbReference type="SAM" id="Phobius"/>
    </source>
</evidence>
<proteinExistence type="predicted"/>
<name>A0A1F5EBJ3_9BACT</name>
<keyword evidence="1" id="KW-0812">Transmembrane</keyword>
<sequence length="478" mass="51915">MLKRPVYAALLWLIVATFVVTALPLKGWYNYYQEREAANVAKQLSTPEGTARINKIATAALAKGELTGEQYAKTVLDIRDIEMRMDHAVGINDSVPQLAAITKIPGSVMGGLSAYLTREQEQRYGSLGMDWAAIGSLLVIGCMFIPLAFLILAMRLAMMARTPRQLLVMFRAEWLELVGASLCWGVGLGVYKPHESCSLMDKIRQLGYREDEDTSIDWEAKRTHVLELISRGRFDAVSPLQTVWAMLKVIWGGSWRHAGFGVRFGYAKQAVYVSLVGTLMVMAGQVKAYASGDNFVLQRVKLNYSRNLSVGGPATENLFLTFKGGVNAAIYGYSSAHPVYELAVDVTKLKLLNGSLTLGPFADCSGTGKLTSYGVSGFAAIKLGNATLTGPVYFTRDAKGHNGFLAPNIRLTWSAGKSFSYGLGGAAFASDGNKPTFLLGPILNIKGRATTLSIRLGQFLSGHSRGQTQLRLDIAFAP</sequence>
<dbReference type="EMBL" id="MEZX01000002">
    <property type="protein sequence ID" value="OGD64584.1"/>
    <property type="molecule type" value="Genomic_DNA"/>
</dbReference>